<dbReference type="EMBL" id="JEMG01000001">
    <property type="protein sequence ID" value="EYC52864.1"/>
    <property type="molecule type" value="Genomic_DNA"/>
</dbReference>
<protein>
    <submittedName>
        <fullName evidence="2">Uncharacterized protein</fullName>
    </submittedName>
</protein>
<accession>A0A016XL81</accession>
<organism evidence="2 3">
    <name type="scientific">Hylemonella gracilis str. Niagara R</name>
    <dbReference type="NCBI Taxonomy" id="1458275"/>
    <lineage>
        <taxon>Bacteria</taxon>
        <taxon>Pseudomonadati</taxon>
        <taxon>Pseudomonadota</taxon>
        <taxon>Betaproteobacteria</taxon>
        <taxon>Burkholderiales</taxon>
        <taxon>Comamonadaceae</taxon>
        <taxon>Hylemonella</taxon>
    </lineage>
</organism>
<evidence type="ECO:0000256" key="1">
    <source>
        <dbReference type="SAM" id="MobiDB-lite"/>
    </source>
</evidence>
<proteinExistence type="predicted"/>
<feature type="region of interest" description="Disordered" evidence="1">
    <location>
        <begin position="1"/>
        <end position="33"/>
    </location>
</feature>
<dbReference type="STRING" id="1458275.AZ34_10320"/>
<dbReference type="RefSeq" id="WP_035607723.1">
    <property type="nucleotide sequence ID" value="NZ_JEMG01000001.1"/>
</dbReference>
<dbReference type="AlphaFoldDB" id="A0A016XL81"/>
<comment type="caution">
    <text evidence="2">The sequence shown here is derived from an EMBL/GenBank/DDBJ whole genome shotgun (WGS) entry which is preliminary data.</text>
</comment>
<evidence type="ECO:0000313" key="2">
    <source>
        <dbReference type="EMBL" id="EYC52864.1"/>
    </source>
</evidence>
<evidence type="ECO:0000313" key="3">
    <source>
        <dbReference type="Proteomes" id="UP000023268"/>
    </source>
</evidence>
<reference evidence="2 3" key="1">
    <citation type="submission" date="2014-02" db="EMBL/GenBank/DDBJ databases">
        <title>Draft Genome of Hylemonella gracilis isolated from the Niagara River.</title>
        <authorList>
            <person name="Pawlowski D.R."/>
            <person name="Koudelka G.B."/>
        </authorList>
    </citation>
    <scope>NUCLEOTIDE SEQUENCE [LARGE SCALE GENOMIC DNA]</scope>
    <source>
        <strain evidence="2 3">Niagara R</strain>
    </source>
</reference>
<dbReference type="Proteomes" id="UP000023268">
    <property type="component" value="Unassembled WGS sequence"/>
</dbReference>
<name>A0A016XL81_9BURK</name>
<gene>
    <name evidence="2" type="ORF">AZ34_10320</name>
</gene>
<sequence length="105" mass="11649">MSRHQQTARKGINPGTPPASPNQGDHPRDRRAIKREICTTINRLKASGMPPGWDKWDAVKTAAFKEACKRCNSHNRFDDLVAQARIVAQAYDLDPTKAVPSGEVQ</sequence>